<dbReference type="Proteomes" id="UP001530293">
    <property type="component" value="Unassembled WGS sequence"/>
</dbReference>
<accession>A0ABD3MYI5</accession>
<feature type="chain" id="PRO_5044879665" description="Feruloyl esterase" evidence="1">
    <location>
        <begin position="20"/>
        <end position="418"/>
    </location>
</feature>
<dbReference type="SUPFAM" id="SSF53474">
    <property type="entry name" value="alpha/beta-Hydrolases"/>
    <property type="match status" value="1"/>
</dbReference>
<name>A0ABD3MYI5_9STRA</name>
<protein>
    <recommendedName>
        <fullName evidence="4">Feruloyl esterase</fullName>
    </recommendedName>
</protein>
<dbReference type="InterPro" id="IPR000801">
    <property type="entry name" value="Esterase-like"/>
</dbReference>
<keyword evidence="3" id="KW-1185">Reference proteome</keyword>
<feature type="signal peptide" evidence="1">
    <location>
        <begin position="1"/>
        <end position="19"/>
    </location>
</feature>
<evidence type="ECO:0000256" key="1">
    <source>
        <dbReference type="SAM" id="SignalP"/>
    </source>
</evidence>
<evidence type="ECO:0008006" key="4">
    <source>
        <dbReference type="Google" id="ProtNLM"/>
    </source>
</evidence>
<reference evidence="2 3" key="1">
    <citation type="submission" date="2024-10" db="EMBL/GenBank/DDBJ databases">
        <title>Updated reference genomes for cyclostephanoid diatoms.</title>
        <authorList>
            <person name="Roberts W.R."/>
            <person name="Alverson A.J."/>
        </authorList>
    </citation>
    <scope>NUCLEOTIDE SEQUENCE [LARGE SCALE GENOMIC DNA]</scope>
    <source>
        <strain evidence="2 3">AJA232-27</strain>
    </source>
</reference>
<dbReference type="Gene3D" id="3.40.50.1820">
    <property type="entry name" value="alpha/beta hydrolase"/>
    <property type="match status" value="1"/>
</dbReference>
<sequence length="418" mass="46842">MTVGLQLFGMAIILLPSSAIRNSMFANAAYASDSSGVHQHRQRLTSTDIDNINNNDKECITSSFHVERPLSPPFPNGPCDGTVITIPQQDLFPSQRRRASSSSSSSRGFPFFNNWDDLASSYEDAILPPRDVKVWFPREYHSYENHSLRFPVLYCHDGQNEAMDDSSSWTGSSWRLTGALTRLSERRMFRIDTPPVVVLIPSMEGNFFLPGLPRRHSEYGDYNNPISQAYGKFVAEVLHPYIVDRFRIQDDVEHVATIGSSLGGQASLQLLLRYPTIFGAAACLSPCFQPGTIAAVIANLASMDGGRGRTNHPNHNNLRSKVIYMDIGGDVDVTRVPIFDAHDHFTMNDKFWNPGYWWLDTNLQPMVDAMRLVLDGGGVQHTYKTFPGGRHNERAWAQRIHHPLLALYGNKSASIIDE</sequence>
<dbReference type="PANTHER" id="PTHR48098:SF6">
    <property type="entry name" value="FERRI-BACILLIBACTIN ESTERASE BESA"/>
    <property type="match status" value="1"/>
</dbReference>
<comment type="caution">
    <text evidence="2">The sequence shown here is derived from an EMBL/GenBank/DDBJ whole genome shotgun (WGS) entry which is preliminary data.</text>
</comment>
<dbReference type="Pfam" id="PF00756">
    <property type="entry name" value="Esterase"/>
    <property type="match status" value="1"/>
</dbReference>
<dbReference type="PANTHER" id="PTHR48098">
    <property type="entry name" value="ENTEROCHELIN ESTERASE-RELATED"/>
    <property type="match status" value="1"/>
</dbReference>
<dbReference type="InterPro" id="IPR050583">
    <property type="entry name" value="Mycobacterial_A85_antigen"/>
</dbReference>
<proteinExistence type="predicted"/>
<gene>
    <name evidence="2" type="ORF">ACHAWU_005827</name>
</gene>
<organism evidence="2 3">
    <name type="scientific">Discostella pseudostelligera</name>
    <dbReference type="NCBI Taxonomy" id="259834"/>
    <lineage>
        <taxon>Eukaryota</taxon>
        <taxon>Sar</taxon>
        <taxon>Stramenopiles</taxon>
        <taxon>Ochrophyta</taxon>
        <taxon>Bacillariophyta</taxon>
        <taxon>Coscinodiscophyceae</taxon>
        <taxon>Thalassiosirophycidae</taxon>
        <taxon>Stephanodiscales</taxon>
        <taxon>Stephanodiscaceae</taxon>
        <taxon>Discostella</taxon>
    </lineage>
</organism>
<dbReference type="InterPro" id="IPR029058">
    <property type="entry name" value="AB_hydrolase_fold"/>
</dbReference>
<dbReference type="EMBL" id="JALLBG020000060">
    <property type="protein sequence ID" value="KAL3768924.1"/>
    <property type="molecule type" value="Genomic_DNA"/>
</dbReference>
<evidence type="ECO:0000313" key="2">
    <source>
        <dbReference type="EMBL" id="KAL3768924.1"/>
    </source>
</evidence>
<keyword evidence="1" id="KW-0732">Signal</keyword>
<evidence type="ECO:0000313" key="3">
    <source>
        <dbReference type="Proteomes" id="UP001530293"/>
    </source>
</evidence>
<dbReference type="AlphaFoldDB" id="A0ABD3MYI5"/>